<proteinExistence type="inferred from homology"/>
<dbReference type="PANTHER" id="PTHR47385:SF14">
    <property type="entry name" value="TRANSGELIN"/>
    <property type="match status" value="1"/>
</dbReference>
<dbReference type="PROSITE" id="PS51122">
    <property type="entry name" value="CALPONIN_2"/>
    <property type="match status" value="1"/>
</dbReference>
<dbReference type="SMART" id="SM00033">
    <property type="entry name" value="CH"/>
    <property type="match status" value="1"/>
</dbReference>
<evidence type="ECO:0000256" key="2">
    <source>
        <dbReference type="RuleBase" id="RU361224"/>
    </source>
</evidence>
<dbReference type="PROSITE" id="PS01052">
    <property type="entry name" value="CALPONIN_1"/>
    <property type="match status" value="1"/>
</dbReference>
<dbReference type="InterPro" id="IPR003096">
    <property type="entry name" value="SM22_calponin"/>
</dbReference>
<dbReference type="InterPro" id="IPR000557">
    <property type="entry name" value="Calponin_repeat"/>
</dbReference>
<protein>
    <recommendedName>
        <fullName evidence="2">Transgelin</fullName>
    </recommendedName>
</protein>
<feature type="domain" description="Calponin-homology (CH)" evidence="4">
    <location>
        <begin position="68"/>
        <end position="179"/>
    </location>
</feature>
<dbReference type="InterPro" id="IPR050606">
    <property type="entry name" value="Calponin-like"/>
</dbReference>
<dbReference type="PRINTS" id="PR00888">
    <property type="entry name" value="SM22CALPONIN"/>
</dbReference>
<organism evidence="5 6">
    <name type="scientific">Trichinella pseudospiralis</name>
    <name type="common">Parasitic roundworm</name>
    <dbReference type="NCBI Taxonomy" id="6337"/>
    <lineage>
        <taxon>Eukaryota</taxon>
        <taxon>Metazoa</taxon>
        <taxon>Ecdysozoa</taxon>
        <taxon>Nematoda</taxon>
        <taxon>Enoplea</taxon>
        <taxon>Dorylaimia</taxon>
        <taxon>Trichinellida</taxon>
        <taxon>Trichinellidae</taxon>
        <taxon>Trichinella</taxon>
    </lineage>
</organism>
<name>A0A0V1ICH6_TRIPS</name>
<gene>
    <name evidence="5" type="ORF">T4B_1863</name>
</gene>
<feature type="transmembrane region" description="Helical" evidence="3">
    <location>
        <begin position="12"/>
        <end position="32"/>
    </location>
</feature>
<dbReference type="InterPro" id="IPR001715">
    <property type="entry name" value="CH_dom"/>
</dbReference>
<accession>A0A0V1ICH6</accession>
<dbReference type="GO" id="GO:0007015">
    <property type="term" value="P:actin filament organization"/>
    <property type="evidence" value="ECO:0007669"/>
    <property type="project" value="TreeGrafter"/>
</dbReference>
<dbReference type="Gene3D" id="1.10.418.10">
    <property type="entry name" value="Calponin-like domain"/>
    <property type="match status" value="1"/>
</dbReference>
<dbReference type="GO" id="GO:0015629">
    <property type="term" value="C:actin cytoskeleton"/>
    <property type="evidence" value="ECO:0007669"/>
    <property type="project" value="TreeGrafter"/>
</dbReference>
<keyword evidence="3" id="KW-1133">Transmembrane helix</keyword>
<dbReference type="Proteomes" id="UP000054805">
    <property type="component" value="Unassembled WGS sequence"/>
</dbReference>
<comment type="caution">
    <text evidence="5">The sequence shown here is derived from an EMBL/GenBank/DDBJ whole genome shotgun (WGS) entry which is preliminary data.</text>
</comment>
<evidence type="ECO:0000313" key="6">
    <source>
        <dbReference type="Proteomes" id="UP000054805"/>
    </source>
</evidence>
<evidence type="ECO:0000256" key="1">
    <source>
        <dbReference type="ARBA" id="ARBA00009631"/>
    </source>
</evidence>
<dbReference type="Pfam" id="PF00307">
    <property type="entry name" value="CH"/>
    <property type="match status" value="1"/>
</dbReference>
<dbReference type="FunFam" id="1.10.418.10:FF:000075">
    <property type="entry name" value="Transgelin"/>
    <property type="match status" value="1"/>
</dbReference>
<reference evidence="5 6" key="1">
    <citation type="submission" date="2015-01" db="EMBL/GenBank/DDBJ databases">
        <title>Evolution of Trichinella species and genotypes.</title>
        <authorList>
            <person name="Korhonen P.K."/>
            <person name="Edoardo P."/>
            <person name="Giuseppe L.R."/>
            <person name="Gasser R.B."/>
        </authorList>
    </citation>
    <scope>NUCLEOTIDE SEQUENCE [LARGE SCALE GENOMIC DNA]</scope>
    <source>
        <strain evidence="5">ISS588</strain>
    </source>
</reference>
<comment type="similarity">
    <text evidence="1 2">Belongs to the calponin family.</text>
</comment>
<evidence type="ECO:0000259" key="4">
    <source>
        <dbReference type="PROSITE" id="PS50021"/>
    </source>
</evidence>
<dbReference type="PANTHER" id="PTHR47385">
    <property type="entry name" value="CALPONIN"/>
    <property type="match status" value="1"/>
</dbReference>
<dbReference type="InterPro" id="IPR036872">
    <property type="entry name" value="CH_dom_sf"/>
</dbReference>
<dbReference type="SUPFAM" id="SSF47576">
    <property type="entry name" value="Calponin-homology domain, CH-domain"/>
    <property type="match status" value="1"/>
</dbReference>
<keyword evidence="3" id="KW-0812">Transmembrane</keyword>
<dbReference type="AlphaFoldDB" id="A0A0V1ICH6"/>
<dbReference type="Pfam" id="PF00402">
    <property type="entry name" value="Calponin"/>
    <property type="match status" value="1"/>
</dbReference>
<sequence>MNNVTYLLTNKILMCGLVATLFTAFTHFYQAYNSFTFSTSQFLWTMLRADKSGIAAEAHAKIQSKYNCQLAEQILKWISDVSNQQDLNTDGSMENFINVLKDGTVLCRLANALQPGAIKKINDSKMAFKQMENINHFLNFAETVVGIPKTESFMTVDLYEAQDPNSVLICLSSVARKAEKFNKPSLGPKEAQGEKREWTEEQIRAGESVIGLQYGSNKGATQAGMNIGKSRHIILNE</sequence>
<evidence type="ECO:0000313" key="5">
    <source>
        <dbReference type="EMBL" id="KRZ20536.1"/>
    </source>
</evidence>
<dbReference type="PROSITE" id="PS50021">
    <property type="entry name" value="CH"/>
    <property type="match status" value="1"/>
</dbReference>
<keyword evidence="6" id="KW-1185">Reference proteome</keyword>
<evidence type="ECO:0000256" key="3">
    <source>
        <dbReference type="SAM" id="Phobius"/>
    </source>
</evidence>
<dbReference type="GO" id="GO:0051015">
    <property type="term" value="F:actin filament binding"/>
    <property type="evidence" value="ECO:0007669"/>
    <property type="project" value="TreeGrafter"/>
</dbReference>
<dbReference type="EMBL" id="JYDS01000237">
    <property type="protein sequence ID" value="KRZ20536.1"/>
    <property type="molecule type" value="Genomic_DNA"/>
</dbReference>
<keyword evidence="3" id="KW-0472">Membrane</keyword>